<dbReference type="GeneID" id="103370704"/>
<dbReference type="Proteomes" id="UP000694891">
    <property type="component" value="Unplaced"/>
</dbReference>
<evidence type="ECO:0000313" key="10">
    <source>
        <dbReference type="RefSeq" id="XP_008298054.1"/>
    </source>
</evidence>
<comment type="similarity">
    <text evidence="1">Belongs to the type II cytokine receptor family.</text>
</comment>
<dbReference type="PANTHER" id="PTHR20859">
    <property type="entry name" value="INTERFERON/INTERLEUKIN RECEPTOR"/>
    <property type="match status" value="1"/>
</dbReference>
<dbReference type="Ensembl" id="ENSSPAT00000012639.1">
    <property type="protein sequence ID" value="ENSSPAP00000012426.1"/>
    <property type="gene ID" value="ENSSPAG00000009434.1"/>
</dbReference>
<keyword evidence="2 5" id="KW-0732">Signal</keyword>
<dbReference type="InterPro" id="IPR013783">
    <property type="entry name" value="Ig-like_fold"/>
</dbReference>
<feature type="signal peptide" evidence="5">
    <location>
        <begin position="1"/>
        <end position="20"/>
    </location>
</feature>
<evidence type="ECO:0000256" key="5">
    <source>
        <dbReference type="SAM" id="SignalP"/>
    </source>
</evidence>
<evidence type="ECO:0000256" key="1">
    <source>
        <dbReference type="ARBA" id="ARBA00005399"/>
    </source>
</evidence>
<evidence type="ECO:0000313" key="8">
    <source>
        <dbReference type="Ensembl" id="ENSSPAP00000012426.1"/>
    </source>
</evidence>
<dbReference type="Gene3D" id="2.60.40.10">
    <property type="entry name" value="Immunoglobulins"/>
    <property type="match status" value="2"/>
</dbReference>
<dbReference type="InterPro" id="IPR015373">
    <property type="entry name" value="Interferon/interleukin_rcp_dom"/>
</dbReference>
<dbReference type="GO" id="GO:0005886">
    <property type="term" value="C:plasma membrane"/>
    <property type="evidence" value="ECO:0007669"/>
    <property type="project" value="TreeGrafter"/>
</dbReference>
<keyword evidence="3" id="KW-1015">Disulfide bond</keyword>
<dbReference type="STRING" id="144197.ENSSPAP00000012426"/>
<evidence type="ECO:0000256" key="3">
    <source>
        <dbReference type="ARBA" id="ARBA00023157"/>
    </source>
</evidence>
<evidence type="ECO:0000259" key="6">
    <source>
        <dbReference type="Pfam" id="PF01108"/>
    </source>
</evidence>
<dbReference type="GO" id="GO:0004896">
    <property type="term" value="F:cytokine receptor activity"/>
    <property type="evidence" value="ECO:0007669"/>
    <property type="project" value="TreeGrafter"/>
</dbReference>
<feature type="chain" id="PRO_5044591482" evidence="5">
    <location>
        <begin position="21"/>
        <end position="218"/>
    </location>
</feature>
<evidence type="ECO:0000256" key="4">
    <source>
        <dbReference type="ARBA" id="ARBA00023170"/>
    </source>
</evidence>
<evidence type="ECO:0000259" key="7">
    <source>
        <dbReference type="Pfam" id="PF09294"/>
    </source>
</evidence>
<organism evidence="8">
    <name type="scientific">Stegastes partitus</name>
    <name type="common">bicolor damselfish</name>
    <dbReference type="NCBI Taxonomy" id="144197"/>
    <lineage>
        <taxon>Eukaryota</taxon>
        <taxon>Metazoa</taxon>
        <taxon>Chordata</taxon>
        <taxon>Craniata</taxon>
        <taxon>Vertebrata</taxon>
        <taxon>Euteleostomi</taxon>
        <taxon>Actinopterygii</taxon>
        <taxon>Neopterygii</taxon>
        <taxon>Teleostei</taxon>
        <taxon>Neoteleostei</taxon>
        <taxon>Acanthomorphata</taxon>
        <taxon>Ovalentaria</taxon>
        <taxon>Pomacentridae</taxon>
        <taxon>Stegastes</taxon>
    </lineage>
</organism>
<reference evidence="10" key="2">
    <citation type="submission" date="2025-04" db="UniProtKB">
        <authorList>
            <consortium name="RefSeq"/>
        </authorList>
    </citation>
    <scope>IDENTIFICATION</scope>
</reference>
<feature type="domain" description="Interferon/interleukin receptor" evidence="7">
    <location>
        <begin position="122"/>
        <end position="217"/>
    </location>
</feature>
<dbReference type="FunFam" id="2.60.40.10:FF:000348">
    <property type="entry name" value="Interleukin 20 receptor subunit alpha"/>
    <property type="match status" value="1"/>
</dbReference>
<sequence length="218" mass="24432">MSRLLLGVVLLGNLSVCIMAQVMLARPAQVRFNSTDYRNVLHWTPAANSSSLHYDVQWKIYGEADWLDVDGCQGVQKHHCDLSAVTSEPREWYYARVRASSTASSSRSAWTLSPRFSPRWDTTISPPALRLNFTEHGVVVRVKPPRALVRKLHSNIHYKVYVTNTSGAEEVFQLNCCSNKLTLKGLDHKAKYCLQAQTILPLQAKTSARSSAKCVTTL</sequence>
<feature type="domain" description="Fibronectin type-III" evidence="6">
    <location>
        <begin position="8"/>
        <end position="106"/>
    </location>
</feature>
<dbReference type="InterPro" id="IPR036116">
    <property type="entry name" value="FN3_sf"/>
</dbReference>
<accession>A0A3B4ZX97</accession>
<proteinExistence type="inferred from homology"/>
<keyword evidence="9" id="KW-1185">Reference proteome</keyword>
<dbReference type="Pfam" id="PF01108">
    <property type="entry name" value="Tissue_fac"/>
    <property type="match status" value="1"/>
</dbReference>
<dbReference type="InterPro" id="IPR003961">
    <property type="entry name" value="FN3_dom"/>
</dbReference>
<name>A0A3B4ZX97_9TELE</name>
<gene>
    <name evidence="10" type="primary">LOC103370704</name>
</gene>
<dbReference type="SUPFAM" id="SSF49265">
    <property type="entry name" value="Fibronectin type III"/>
    <property type="match status" value="2"/>
</dbReference>
<dbReference type="AlphaFoldDB" id="A0A3B4ZX97"/>
<dbReference type="GeneTree" id="ENSGT00940000165457"/>
<reference evidence="8" key="1">
    <citation type="submission" date="2023-09" db="UniProtKB">
        <authorList>
            <consortium name="Ensembl"/>
        </authorList>
    </citation>
    <scope>IDENTIFICATION</scope>
</reference>
<protein>
    <submittedName>
        <fullName evidence="8 10">Interleukin-22 receptor subunit alpha-2-like</fullName>
    </submittedName>
</protein>
<dbReference type="InterPro" id="IPR050650">
    <property type="entry name" value="Type-II_Cytokine-TF_Rcpt"/>
</dbReference>
<evidence type="ECO:0000313" key="9">
    <source>
        <dbReference type="Proteomes" id="UP000694891"/>
    </source>
</evidence>
<dbReference type="Pfam" id="PF09294">
    <property type="entry name" value="Interfer-bind"/>
    <property type="match status" value="1"/>
</dbReference>
<keyword evidence="4" id="KW-0675">Receptor</keyword>
<dbReference type="OrthoDB" id="10007376at2759"/>
<dbReference type="PANTHER" id="PTHR20859:SF53">
    <property type="entry name" value="INTERLEUKIN-22 RECEPTOR SUBUNIT ALPHA-1"/>
    <property type="match status" value="1"/>
</dbReference>
<dbReference type="RefSeq" id="XP_008298054.1">
    <property type="nucleotide sequence ID" value="XM_008299832.1"/>
</dbReference>
<evidence type="ECO:0000256" key="2">
    <source>
        <dbReference type="ARBA" id="ARBA00022729"/>
    </source>
</evidence>